<comment type="catalytic activity">
    <reaction evidence="1">
        <text>S-ubiquitinyl-[E2 ubiquitin-conjugating enzyme]-L-cysteine + [acceptor protein]-L-lysine = [E2 ubiquitin-conjugating enzyme]-L-cysteine + N(6)-ubiquitinyl-[acceptor protein]-L-lysine.</text>
        <dbReference type="EC" id="2.3.2.27"/>
    </reaction>
</comment>
<dbReference type="GO" id="GO:0061630">
    <property type="term" value="F:ubiquitin protein ligase activity"/>
    <property type="evidence" value="ECO:0007669"/>
    <property type="project" value="UniProtKB-EC"/>
</dbReference>
<dbReference type="PANTHER" id="PTHR22937:SF224">
    <property type="entry name" value="E3 UBIQUITIN-PROTEIN LIGASE MBR1-RELATED"/>
    <property type="match status" value="1"/>
</dbReference>
<dbReference type="EC" id="2.3.2.27" evidence="3"/>
<dbReference type="STRING" id="981085.W9RY42"/>
<evidence type="ECO:0000256" key="2">
    <source>
        <dbReference type="ARBA" id="ARBA00004906"/>
    </source>
</evidence>
<evidence type="ECO:0000256" key="10">
    <source>
        <dbReference type="SAM" id="MobiDB-lite"/>
    </source>
</evidence>
<evidence type="ECO:0000256" key="7">
    <source>
        <dbReference type="ARBA" id="ARBA00022786"/>
    </source>
</evidence>
<feature type="compositionally biased region" description="Low complexity" evidence="10">
    <location>
        <begin position="245"/>
        <end position="257"/>
    </location>
</feature>
<accession>W9RY42</accession>
<keyword evidence="6 9" id="KW-0863">Zinc-finger</keyword>
<dbReference type="GO" id="GO:0010228">
    <property type="term" value="P:vegetative to reproductive phase transition of meristem"/>
    <property type="evidence" value="ECO:0007669"/>
    <property type="project" value="UniProtKB-ARBA"/>
</dbReference>
<dbReference type="AlphaFoldDB" id="W9RY42"/>
<dbReference type="Pfam" id="PF13639">
    <property type="entry name" value="zf-RING_2"/>
    <property type="match status" value="1"/>
</dbReference>
<evidence type="ECO:0000313" key="12">
    <source>
        <dbReference type="EMBL" id="EXC17317.1"/>
    </source>
</evidence>
<keyword evidence="4" id="KW-0808">Transferase</keyword>
<feature type="compositionally biased region" description="Polar residues" evidence="10">
    <location>
        <begin position="277"/>
        <end position="286"/>
    </location>
</feature>
<protein>
    <recommendedName>
        <fullName evidence="3">RING-type E3 ubiquitin transferase</fullName>
        <ecNumber evidence="3">2.3.2.27</ecNumber>
    </recommendedName>
</protein>
<dbReference type="Gene3D" id="3.30.40.10">
    <property type="entry name" value="Zinc/RING finger domain, C3HC4 (zinc finger)"/>
    <property type="match status" value="1"/>
</dbReference>
<evidence type="ECO:0000313" key="13">
    <source>
        <dbReference type="Proteomes" id="UP000030645"/>
    </source>
</evidence>
<dbReference type="SMART" id="SM00184">
    <property type="entry name" value="RING"/>
    <property type="match status" value="1"/>
</dbReference>
<keyword evidence="7" id="KW-0833">Ubl conjugation pathway</keyword>
<dbReference type="KEGG" id="mnt:21410122"/>
<dbReference type="GO" id="GO:0008270">
    <property type="term" value="F:zinc ion binding"/>
    <property type="evidence" value="ECO:0007669"/>
    <property type="project" value="UniProtKB-KW"/>
</dbReference>
<evidence type="ECO:0000256" key="1">
    <source>
        <dbReference type="ARBA" id="ARBA00000900"/>
    </source>
</evidence>
<keyword evidence="13" id="KW-1185">Reference proteome</keyword>
<dbReference type="OrthoDB" id="8062037at2759"/>
<feature type="domain" description="RING-type" evidence="11">
    <location>
        <begin position="649"/>
        <end position="690"/>
    </location>
</feature>
<organism evidence="12 13">
    <name type="scientific">Morus notabilis</name>
    <dbReference type="NCBI Taxonomy" id="981085"/>
    <lineage>
        <taxon>Eukaryota</taxon>
        <taxon>Viridiplantae</taxon>
        <taxon>Streptophyta</taxon>
        <taxon>Embryophyta</taxon>
        <taxon>Tracheophyta</taxon>
        <taxon>Spermatophyta</taxon>
        <taxon>Magnoliopsida</taxon>
        <taxon>eudicotyledons</taxon>
        <taxon>Gunneridae</taxon>
        <taxon>Pentapetalae</taxon>
        <taxon>rosids</taxon>
        <taxon>fabids</taxon>
        <taxon>Rosales</taxon>
        <taxon>Moraceae</taxon>
        <taxon>Moreae</taxon>
        <taxon>Morus</taxon>
    </lineage>
</organism>
<dbReference type="EMBL" id="KE345811">
    <property type="protein sequence ID" value="EXC17317.1"/>
    <property type="molecule type" value="Genomic_DNA"/>
</dbReference>
<dbReference type="Proteomes" id="UP000030645">
    <property type="component" value="Unassembled WGS sequence"/>
</dbReference>
<dbReference type="eggNOG" id="KOG0800">
    <property type="taxonomic scope" value="Eukaryota"/>
</dbReference>
<dbReference type="InterPro" id="IPR013083">
    <property type="entry name" value="Znf_RING/FYVE/PHD"/>
</dbReference>
<dbReference type="GO" id="GO:0043161">
    <property type="term" value="P:proteasome-mediated ubiquitin-dependent protein catabolic process"/>
    <property type="evidence" value="ECO:0007669"/>
    <property type="project" value="UniProtKB-ARBA"/>
</dbReference>
<dbReference type="FunFam" id="3.30.40.10:FF:000309">
    <property type="entry name" value="E3 ubiquitin-protein ligase MBR2"/>
    <property type="match status" value="1"/>
</dbReference>
<evidence type="ECO:0000256" key="6">
    <source>
        <dbReference type="ARBA" id="ARBA00022771"/>
    </source>
</evidence>
<reference evidence="13" key="1">
    <citation type="submission" date="2013-01" db="EMBL/GenBank/DDBJ databases">
        <title>Draft Genome Sequence of a Mulberry Tree, Morus notabilis C.K. Schneid.</title>
        <authorList>
            <person name="He N."/>
            <person name="Zhao S."/>
        </authorList>
    </citation>
    <scope>NUCLEOTIDE SEQUENCE</scope>
</reference>
<evidence type="ECO:0000259" key="11">
    <source>
        <dbReference type="PROSITE" id="PS50089"/>
    </source>
</evidence>
<sequence length="696" mass="73959">MQGQESGIDSFCEAIDNIGQGSDSGSADMNHQSPFNSMIPPVESRWSSYASSGETCVNAGTSEPSGSAPRNQANDEGAKIEHGRPSPYGSHHAVGSVTEEMLFPGRAIISLGGNQVNGPSFSQGSSSNHMRQHVNLNAGYVGSSSNGEQGIGASLGPNLYLSSRLETETSTATSSDIIGTSAGSSGCIAGEADGSAGSLGNWGLSCKRKALEGTSGQSCSGGSSSSYLQPENCLWHNGPARYNPSSSLRLSAPSGSSQEQQIPRTGIPAGTVATDAFPSSSATESGESPLRQVGSETNSGSHHESIPFNLASAGTRRPAPFGDPSGLRSTAAVGANSGAPQSQSHNLHVPGFSGNLHNFPWNGASNSRGGTMTSSFSFGERATDIREEASLRSIPRTNVDHPMFVPANEMRNTAHDPTSSSLASGNLSTSLGIPASTRIASTSSNPPLPAPAWIPHHNSPSQSRQRTLEFAPWSLFPSIDSQPVGHSGHSDPLPPGPSSTRDTIMSSGRNNQNRQQPYLRSSFFTDRQGEDALSISNSLRVLSADIEGRRRLISEIRQVLHAMRRGENLQIEDYMLFDPFMYHGMAEMHDRHRDMRLDVDNMSYEELLALEERIGDVSTGLSEATILKLMKQQKYESIAVESPPDTEPCCICQEEFADGDDVGALDCGHDFHTDCVKQWLMQKNLCPICKTTGLLT</sequence>
<comment type="pathway">
    <text evidence="2">Protein modification; protein ubiquitination.</text>
</comment>
<feature type="compositionally biased region" description="Polar residues" evidence="10">
    <location>
        <begin position="52"/>
        <end position="74"/>
    </location>
</feature>
<evidence type="ECO:0000256" key="9">
    <source>
        <dbReference type="PROSITE-ProRule" id="PRU00175"/>
    </source>
</evidence>
<feature type="region of interest" description="Disordered" evidence="10">
    <location>
        <begin position="245"/>
        <end position="351"/>
    </location>
</feature>
<name>W9RY42_9ROSA</name>
<feature type="compositionally biased region" description="Polar residues" evidence="10">
    <location>
        <begin position="498"/>
        <end position="517"/>
    </location>
</feature>
<proteinExistence type="predicted"/>
<dbReference type="PROSITE" id="PS50089">
    <property type="entry name" value="ZF_RING_2"/>
    <property type="match status" value="1"/>
</dbReference>
<feature type="region of interest" description="Disordered" evidence="10">
    <location>
        <begin position="16"/>
        <end position="35"/>
    </location>
</feature>
<keyword evidence="5" id="KW-0479">Metal-binding</keyword>
<evidence type="ECO:0000256" key="5">
    <source>
        <dbReference type="ARBA" id="ARBA00022723"/>
    </source>
</evidence>
<keyword evidence="8" id="KW-0862">Zinc</keyword>
<feature type="region of interest" description="Disordered" evidence="10">
    <location>
        <begin position="481"/>
        <end position="517"/>
    </location>
</feature>
<dbReference type="PANTHER" id="PTHR22937">
    <property type="entry name" value="E3 UBIQUITIN-PROTEIN LIGASE RNF165"/>
    <property type="match status" value="1"/>
</dbReference>
<dbReference type="InterPro" id="IPR001841">
    <property type="entry name" value="Znf_RING"/>
</dbReference>
<evidence type="ECO:0000256" key="8">
    <source>
        <dbReference type="ARBA" id="ARBA00022833"/>
    </source>
</evidence>
<dbReference type="SUPFAM" id="SSF57850">
    <property type="entry name" value="RING/U-box"/>
    <property type="match status" value="1"/>
</dbReference>
<evidence type="ECO:0000256" key="4">
    <source>
        <dbReference type="ARBA" id="ARBA00022679"/>
    </source>
</evidence>
<gene>
    <name evidence="12" type="ORF">L484_027505</name>
</gene>
<dbReference type="InterPro" id="IPR045191">
    <property type="entry name" value="MBR1/2-like"/>
</dbReference>
<evidence type="ECO:0000256" key="3">
    <source>
        <dbReference type="ARBA" id="ARBA00012483"/>
    </source>
</evidence>
<feature type="compositionally biased region" description="Polar residues" evidence="10">
    <location>
        <begin position="19"/>
        <end position="35"/>
    </location>
</feature>
<feature type="region of interest" description="Disordered" evidence="10">
    <location>
        <begin position="52"/>
        <end position="90"/>
    </location>
</feature>